<feature type="binding site" evidence="5">
    <location>
        <begin position="314"/>
        <end position="317"/>
    </location>
    <ligand>
        <name>GTP</name>
        <dbReference type="ChEBI" id="CHEBI:37565"/>
    </ligand>
</feature>
<proteinExistence type="predicted"/>
<evidence type="ECO:0000256" key="2">
    <source>
        <dbReference type="ARBA" id="ARBA00022741"/>
    </source>
</evidence>
<keyword evidence="4 5" id="KW-0342">GTP-binding</keyword>
<feature type="binding site" evidence="5">
    <location>
        <begin position="332"/>
        <end position="334"/>
    </location>
    <ligand>
        <name>GTP</name>
        <dbReference type="ChEBI" id="CHEBI:37565"/>
    </ligand>
</feature>
<dbReference type="SUPFAM" id="SSF52540">
    <property type="entry name" value="P-loop containing nucleoside triphosphate hydrolases"/>
    <property type="match status" value="1"/>
</dbReference>
<evidence type="ECO:0000256" key="6">
    <source>
        <dbReference type="PIRSR" id="PIRSR006809-2"/>
    </source>
</evidence>
<dbReference type="PANTHER" id="PTHR10229">
    <property type="entry name" value="GTP-BINDING PROTEIN HFLX"/>
    <property type="match status" value="1"/>
</dbReference>
<dbReference type="PANTHER" id="PTHR10229:SF0">
    <property type="entry name" value="GTP-BINDING PROTEIN 6-RELATED"/>
    <property type="match status" value="1"/>
</dbReference>
<dbReference type="AlphaFoldDB" id="A0AAW1D3Q2"/>
<dbReference type="PIRSF" id="PIRSF006809">
    <property type="entry name" value="GTP-binding_hflX_prd"/>
    <property type="match status" value="1"/>
</dbReference>
<feature type="binding site" evidence="5">
    <location>
        <begin position="245"/>
        <end position="248"/>
    </location>
    <ligand>
        <name>GTP</name>
        <dbReference type="ChEBI" id="CHEBI:37565"/>
    </ligand>
</feature>
<dbReference type="InterPro" id="IPR030394">
    <property type="entry name" value="G_HFLX_dom"/>
</dbReference>
<dbReference type="InterPro" id="IPR016496">
    <property type="entry name" value="GTPase_HflX"/>
</dbReference>
<keyword evidence="1 6" id="KW-0479">Metal-binding</keyword>
<dbReference type="Pfam" id="PF01926">
    <property type="entry name" value="MMR_HSR1"/>
    <property type="match status" value="1"/>
</dbReference>
<feature type="binding site" evidence="6">
    <location>
        <position position="204"/>
    </location>
    <ligand>
        <name>Mg(2+)</name>
        <dbReference type="ChEBI" id="CHEBI:18420"/>
    </ligand>
</feature>
<dbReference type="Pfam" id="PF13167">
    <property type="entry name" value="GTP-bdg_N"/>
    <property type="match status" value="1"/>
</dbReference>
<dbReference type="NCBIfam" id="TIGR03156">
    <property type="entry name" value="GTP_HflX"/>
    <property type="match status" value="1"/>
</dbReference>
<dbReference type="FunFam" id="3.40.50.300:FF:000886">
    <property type="entry name" value="Putative GTP-binding protein 6"/>
    <property type="match status" value="1"/>
</dbReference>
<evidence type="ECO:0000313" key="9">
    <source>
        <dbReference type="Proteomes" id="UP001461498"/>
    </source>
</evidence>
<feature type="binding site" evidence="5">
    <location>
        <begin position="197"/>
        <end position="204"/>
    </location>
    <ligand>
        <name>GTP</name>
        <dbReference type="ChEBI" id="CHEBI:37565"/>
    </ligand>
</feature>
<protein>
    <recommendedName>
        <fullName evidence="7">Hflx-type G domain-containing protein</fullName>
    </recommendedName>
</protein>
<evidence type="ECO:0000313" key="8">
    <source>
        <dbReference type="EMBL" id="KAK9503169.1"/>
    </source>
</evidence>
<dbReference type="GO" id="GO:0005525">
    <property type="term" value="F:GTP binding"/>
    <property type="evidence" value="ECO:0007669"/>
    <property type="project" value="UniProtKB-KW"/>
</dbReference>
<name>A0AAW1D3Q2_9HEMI</name>
<dbReference type="GO" id="GO:0046872">
    <property type="term" value="F:metal ion binding"/>
    <property type="evidence" value="ECO:0007669"/>
    <property type="project" value="UniProtKB-KW"/>
</dbReference>
<dbReference type="EMBL" id="JAPXFL010000008">
    <property type="protein sequence ID" value="KAK9503169.1"/>
    <property type="molecule type" value="Genomic_DNA"/>
</dbReference>
<feature type="binding site" evidence="6">
    <location>
        <position position="225"/>
    </location>
    <ligand>
        <name>Mg(2+)</name>
        <dbReference type="ChEBI" id="CHEBI:18420"/>
    </ligand>
</feature>
<dbReference type="Proteomes" id="UP001461498">
    <property type="component" value="Unassembled WGS sequence"/>
</dbReference>
<dbReference type="GO" id="GO:0005737">
    <property type="term" value="C:cytoplasm"/>
    <property type="evidence" value="ECO:0007669"/>
    <property type="project" value="TreeGrafter"/>
</dbReference>
<feature type="domain" description="Hflx-type G" evidence="7">
    <location>
        <begin position="191"/>
        <end position="354"/>
    </location>
</feature>
<dbReference type="InterPro" id="IPR006073">
    <property type="entry name" value="GTP-bd"/>
</dbReference>
<evidence type="ECO:0000259" key="7">
    <source>
        <dbReference type="PROSITE" id="PS51705"/>
    </source>
</evidence>
<dbReference type="InterPro" id="IPR027417">
    <property type="entry name" value="P-loop_NTPase"/>
</dbReference>
<dbReference type="InterPro" id="IPR025121">
    <property type="entry name" value="GTPase_HflX_N"/>
</dbReference>
<evidence type="ECO:0000256" key="3">
    <source>
        <dbReference type="ARBA" id="ARBA00022842"/>
    </source>
</evidence>
<feature type="binding site" evidence="5">
    <location>
        <begin position="223"/>
        <end position="227"/>
    </location>
    <ligand>
        <name>GTP</name>
        <dbReference type="ChEBI" id="CHEBI:37565"/>
    </ligand>
</feature>
<evidence type="ECO:0000256" key="5">
    <source>
        <dbReference type="PIRSR" id="PIRSR006809-1"/>
    </source>
</evidence>
<dbReference type="CDD" id="cd01878">
    <property type="entry name" value="HflX"/>
    <property type="match status" value="1"/>
</dbReference>
<organism evidence="8 9">
    <name type="scientific">Rhynocoris fuscipes</name>
    <dbReference type="NCBI Taxonomy" id="488301"/>
    <lineage>
        <taxon>Eukaryota</taxon>
        <taxon>Metazoa</taxon>
        <taxon>Ecdysozoa</taxon>
        <taxon>Arthropoda</taxon>
        <taxon>Hexapoda</taxon>
        <taxon>Insecta</taxon>
        <taxon>Pterygota</taxon>
        <taxon>Neoptera</taxon>
        <taxon>Paraneoptera</taxon>
        <taxon>Hemiptera</taxon>
        <taxon>Heteroptera</taxon>
        <taxon>Panheteroptera</taxon>
        <taxon>Cimicomorpha</taxon>
        <taxon>Reduviidae</taxon>
        <taxon>Harpactorinae</taxon>
        <taxon>Harpactorini</taxon>
        <taxon>Rhynocoris</taxon>
    </lineage>
</organism>
<dbReference type="GO" id="GO:0043022">
    <property type="term" value="F:ribosome binding"/>
    <property type="evidence" value="ECO:0007669"/>
    <property type="project" value="TreeGrafter"/>
</dbReference>
<dbReference type="Gene3D" id="3.40.50.300">
    <property type="entry name" value="P-loop containing nucleotide triphosphate hydrolases"/>
    <property type="match status" value="1"/>
</dbReference>
<comment type="caution">
    <text evidence="8">The sequence shown here is derived from an EMBL/GenBank/DDBJ whole genome shotgun (WGS) entry which is preliminary data.</text>
</comment>
<dbReference type="InterPro" id="IPR042108">
    <property type="entry name" value="GTPase_HflX_N_sf"/>
</dbReference>
<accession>A0AAW1D3Q2</accession>
<comment type="cofactor">
    <cofactor evidence="6">
        <name>Mg(2+)</name>
        <dbReference type="ChEBI" id="CHEBI:18420"/>
    </cofactor>
</comment>
<gene>
    <name evidence="8" type="ORF">O3M35_011795</name>
</gene>
<sequence>MRVSDMPHQVYIIQPYIKWGKKKNRLTTPQLQLDEGIALINTLPEWKVVGTRIISSISFDKKTFFNTGQLESVKDTIKNEIISALFINTKLLKIGQLILLEKLLGVPIFDRYSIIINIFKAHAHTKEAKLQVALAEIPYIFSRIYGVHENESIISRLKLLKEYKRKLGKAVEDVRRKRDLLRSRRKELQFPIVAIVGYTNAGKTSLIKCLTEDNNLIPEDKLFATLDVTAHSVKLPNNINAILMDTIGFINDIPTDLLEPFVATLEDALLADVIVHVKDISHPDHVAQETEVLETLKKLNLPDDVYNNIITIGNKCDKVKHIERNDNIHLISCKNNEGVEDLKTMIADAIIKAKDMMKIRIRVANGGAEYQWLLKESAVSDITVDKDPQYLLLNVYITKAKFNKFKHKFVK</sequence>
<dbReference type="Gene3D" id="3.40.50.11060">
    <property type="entry name" value="GTPase HflX, N-terminal domain"/>
    <property type="match status" value="1"/>
</dbReference>
<reference evidence="8 9" key="1">
    <citation type="submission" date="2022-12" db="EMBL/GenBank/DDBJ databases">
        <title>Chromosome-level genome assembly of true bugs.</title>
        <authorList>
            <person name="Ma L."/>
            <person name="Li H."/>
        </authorList>
    </citation>
    <scope>NUCLEOTIDE SEQUENCE [LARGE SCALE GENOMIC DNA]</scope>
    <source>
        <strain evidence="8">Lab_2022b</strain>
    </source>
</reference>
<keyword evidence="9" id="KW-1185">Reference proteome</keyword>
<dbReference type="PROSITE" id="PS51705">
    <property type="entry name" value="G_HFLX"/>
    <property type="match status" value="1"/>
</dbReference>
<keyword evidence="3 6" id="KW-0460">Magnesium</keyword>
<evidence type="ECO:0000256" key="4">
    <source>
        <dbReference type="ARBA" id="ARBA00023134"/>
    </source>
</evidence>
<keyword evidence="2 5" id="KW-0547">Nucleotide-binding</keyword>
<evidence type="ECO:0000256" key="1">
    <source>
        <dbReference type="ARBA" id="ARBA00022723"/>
    </source>
</evidence>